<dbReference type="Pfam" id="PF07715">
    <property type="entry name" value="Plug"/>
    <property type="match status" value="1"/>
</dbReference>
<evidence type="ECO:0000256" key="9">
    <source>
        <dbReference type="ARBA" id="ARBA00023170"/>
    </source>
</evidence>
<dbReference type="PANTHER" id="PTHR30069:SF29">
    <property type="entry name" value="HEMOGLOBIN AND HEMOGLOBIN-HAPTOGLOBIN-BINDING PROTEIN 1-RELATED"/>
    <property type="match status" value="1"/>
</dbReference>
<keyword evidence="17" id="KW-1185">Reference proteome</keyword>
<keyword evidence="10 11" id="KW-0998">Cell outer membrane</keyword>
<comment type="caution">
    <text evidence="16">The sequence shown here is derived from an EMBL/GenBank/DDBJ whole genome shotgun (WGS) entry which is preliminary data.</text>
</comment>
<dbReference type="GO" id="GO:0009279">
    <property type="term" value="C:cell outer membrane"/>
    <property type="evidence" value="ECO:0007669"/>
    <property type="project" value="UniProtKB-SubCell"/>
</dbReference>
<evidence type="ECO:0000313" key="17">
    <source>
        <dbReference type="Proteomes" id="UP000541535"/>
    </source>
</evidence>
<dbReference type="PANTHER" id="PTHR30069">
    <property type="entry name" value="TONB-DEPENDENT OUTER MEMBRANE RECEPTOR"/>
    <property type="match status" value="1"/>
</dbReference>
<feature type="domain" description="TonB-dependent receptor-like beta-barrel" evidence="14">
    <location>
        <begin position="185"/>
        <end position="614"/>
    </location>
</feature>
<dbReference type="Gene3D" id="2.170.130.10">
    <property type="entry name" value="TonB-dependent receptor, plug domain"/>
    <property type="match status" value="1"/>
</dbReference>
<dbReference type="AlphaFoldDB" id="A0A7W5BDK6"/>
<dbReference type="EMBL" id="JACHXD010000014">
    <property type="protein sequence ID" value="MBB3121164.1"/>
    <property type="molecule type" value="Genomic_DNA"/>
</dbReference>
<dbReference type="RefSeq" id="WP_183442893.1">
    <property type="nucleotide sequence ID" value="NZ_JACHXD010000014.1"/>
</dbReference>
<name>A0A7W5BDK6_9BURK</name>
<dbReference type="Pfam" id="PF00593">
    <property type="entry name" value="TonB_dep_Rec_b-barrel"/>
    <property type="match status" value="1"/>
</dbReference>
<keyword evidence="8 11" id="KW-0472">Membrane</keyword>
<evidence type="ECO:0000256" key="12">
    <source>
        <dbReference type="RuleBase" id="RU003357"/>
    </source>
</evidence>
<evidence type="ECO:0000256" key="8">
    <source>
        <dbReference type="ARBA" id="ARBA00023136"/>
    </source>
</evidence>
<comment type="similarity">
    <text evidence="2 11 12">Belongs to the TonB-dependent receptor family.</text>
</comment>
<feature type="domain" description="TonB-dependent receptor plug" evidence="15">
    <location>
        <begin position="53"/>
        <end position="162"/>
    </location>
</feature>
<dbReference type="SUPFAM" id="SSF56935">
    <property type="entry name" value="Porins"/>
    <property type="match status" value="1"/>
</dbReference>
<feature type="signal peptide" evidence="13">
    <location>
        <begin position="1"/>
        <end position="23"/>
    </location>
</feature>
<dbReference type="CDD" id="cd01347">
    <property type="entry name" value="ligand_gated_channel"/>
    <property type="match status" value="1"/>
</dbReference>
<sequence length="643" mass="70640">MAKPWPESVVWIALALLPATACANSVQDNLSAMSLEELSNVRITSVSRREERLADAAAAVFVISADDIRRSGVQSLPEALRLAPNLQVSQAYSSGYVISARGFANNDGNKLLVLIDGRSVYTPLFSGVFWDAQDLPLDDIERIEVISGPGGTLWGTNAVNGVINVITKPASATQGGAVALGGGTLRADAGARYGGRFGEDGAWRLYAKSSRVKHTETASGAEADDAWHQSQVGFRADWRQARDQFTLQGDAYRGRHGQPKPGNISLTGVNVPLGNVVLGGGNLMARWTRNFDGGGNLSVQAYYDRTERDLPPFFNENLDTVSLQAQYAMAPIGRHAPTFGAEYRRSKDSLENSAIIGFLPANDTKSWTSLYAQDEIALSPLWKLTLGARVERNDYTGNEFLPNARLAWQVADDHLLWAAVSRTVRAPSRLDAEVFFPAKPPFILAGGPGFRSEVARFFELGYRGRVGQDFSYSVNAYRALYNDLHTQELAPSRTSVFFGNGMKGSTRGLEAWASWQVQKNWRLSAAFTALHEHFWLKPDSIDTAASVSRMGHDPRHTAMLRSSWQIGDEREFDIALRHVGKLSSPDVPDYRALDMRFGWRIQPTLELSLTGTNLIGPDHGEFTAIATRSVIKRAVYLSLNKRF</sequence>
<proteinExistence type="inferred from homology"/>
<evidence type="ECO:0000256" key="10">
    <source>
        <dbReference type="ARBA" id="ARBA00023237"/>
    </source>
</evidence>
<dbReference type="GO" id="GO:0015344">
    <property type="term" value="F:siderophore uptake transmembrane transporter activity"/>
    <property type="evidence" value="ECO:0007669"/>
    <property type="project" value="TreeGrafter"/>
</dbReference>
<reference evidence="16 17" key="1">
    <citation type="submission" date="2020-08" db="EMBL/GenBank/DDBJ databases">
        <title>Genomic Encyclopedia of Type Strains, Phase III (KMG-III): the genomes of soil and plant-associated and newly described type strains.</title>
        <authorList>
            <person name="Whitman W."/>
        </authorList>
    </citation>
    <scope>NUCLEOTIDE SEQUENCE [LARGE SCALE GENOMIC DNA]</scope>
    <source>
        <strain evidence="16 17">CECT 8897</strain>
    </source>
</reference>
<keyword evidence="6 13" id="KW-0732">Signal</keyword>
<evidence type="ECO:0000256" key="2">
    <source>
        <dbReference type="ARBA" id="ARBA00009810"/>
    </source>
</evidence>
<organism evidence="16 17">
    <name type="scientific">Pseudoduganella violacea</name>
    <dbReference type="NCBI Taxonomy" id="1715466"/>
    <lineage>
        <taxon>Bacteria</taxon>
        <taxon>Pseudomonadati</taxon>
        <taxon>Pseudomonadota</taxon>
        <taxon>Betaproteobacteria</taxon>
        <taxon>Burkholderiales</taxon>
        <taxon>Oxalobacteraceae</taxon>
        <taxon>Telluria group</taxon>
        <taxon>Pseudoduganella</taxon>
    </lineage>
</organism>
<keyword evidence="5 11" id="KW-0812">Transmembrane</keyword>
<evidence type="ECO:0000256" key="6">
    <source>
        <dbReference type="ARBA" id="ARBA00022729"/>
    </source>
</evidence>
<evidence type="ECO:0000256" key="1">
    <source>
        <dbReference type="ARBA" id="ARBA00004571"/>
    </source>
</evidence>
<evidence type="ECO:0000256" key="11">
    <source>
        <dbReference type="PROSITE-ProRule" id="PRU01360"/>
    </source>
</evidence>
<keyword evidence="4 11" id="KW-1134">Transmembrane beta strand</keyword>
<evidence type="ECO:0000256" key="13">
    <source>
        <dbReference type="SAM" id="SignalP"/>
    </source>
</evidence>
<comment type="subcellular location">
    <subcellularLocation>
        <location evidence="1 11">Cell outer membrane</location>
        <topology evidence="1 11">Multi-pass membrane protein</topology>
    </subcellularLocation>
</comment>
<evidence type="ECO:0000256" key="4">
    <source>
        <dbReference type="ARBA" id="ARBA00022452"/>
    </source>
</evidence>
<protein>
    <submittedName>
        <fullName evidence="16">Iron complex outermembrane receptor protein</fullName>
    </submittedName>
</protein>
<evidence type="ECO:0000256" key="7">
    <source>
        <dbReference type="ARBA" id="ARBA00023077"/>
    </source>
</evidence>
<evidence type="ECO:0000313" key="16">
    <source>
        <dbReference type="EMBL" id="MBB3121164.1"/>
    </source>
</evidence>
<feature type="chain" id="PRO_5031072074" evidence="13">
    <location>
        <begin position="24"/>
        <end position="643"/>
    </location>
</feature>
<dbReference type="PROSITE" id="PS52016">
    <property type="entry name" value="TONB_DEPENDENT_REC_3"/>
    <property type="match status" value="1"/>
</dbReference>
<dbReference type="InterPro" id="IPR012910">
    <property type="entry name" value="Plug_dom"/>
</dbReference>
<keyword evidence="7 12" id="KW-0798">TonB box</keyword>
<dbReference type="InterPro" id="IPR036942">
    <property type="entry name" value="Beta-barrel_TonB_sf"/>
</dbReference>
<gene>
    <name evidence="16" type="ORF">FHS03_004240</name>
</gene>
<evidence type="ECO:0000259" key="14">
    <source>
        <dbReference type="Pfam" id="PF00593"/>
    </source>
</evidence>
<keyword evidence="3 11" id="KW-0813">Transport</keyword>
<evidence type="ECO:0000256" key="5">
    <source>
        <dbReference type="ARBA" id="ARBA00022692"/>
    </source>
</evidence>
<dbReference type="InterPro" id="IPR000531">
    <property type="entry name" value="Beta-barrel_TonB"/>
</dbReference>
<dbReference type="Gene3D" id="2.40.170.20">
    <property type="entry name" value="TonB-dependent receptor, beta-barrel domain"/>
    <property type="match status" value="1"/>
</dbReference>
<dbReference type="Proteomes" id="UP000541535">
    <property type="component" value="Unassembled WGS sequence"/>
</dbReference>
<evidence type="ECO:0000256" key="3">
    <source>
        <dbReference type="ARBA" id="ARBA00022448"/>
    </source>
</evidence>
<dbReference type="InterPro" id="IPR037066">
    <property type="entry name" value="Plug_dom_sf"/>
</dbReference>
<accession>A0A7W5BDK6</accession>
<keyword evidence="9 16" id="KW-0675">Receptor</keyword>
<dbReference type="GO" id="GO:0044718">
    <property type="term" value="P:siderophore transmembrane transport"/>
    <property type="evidence" value="ECO:0007669"/>
    <property type="project" value="TreeGrafter"/>
</dbReference>
<evidence type="ECO:0000259" key="15">
    <source>
        <dbReference type="Pfam" id="PF07715"/>
    </source>
</evidence>
<dbReference type="InterPro" id="IPR039426">
    <property type="entry name" value="TonB-dep_rcpt-like"/>
</dbReference>